<feature type="domain" description="HTH araC/xylS-type" evidence="5">
    <location>
        <begin position="630"/>
        <end position="728"/>
    </location>
</feature>
<dbReference type="PANTHER" id="PTHR43280">
    <property type="entry name" value="ARAC-FAMILY TRANSCRIPTIONAL REGULATOR"/>
    <property type="match status" value="1"/>
</dbReference>
<protein>
    <submittedName>
        <fullName evidence="6">AraC family transcriptional regulator</fullName>
    </submittedName>
</protein>
<dbReference type="Proteomes" id="UP000886858">
    <property type="component" value="Unassembled WGS sequence"/>
</dbReference>
<gene>
    <name evidence="6" type="ORF">H9717_01735</name>
</gene>
<dbReference type="InterPro" id="IPR009057">
    <property type="entry name" value="Homeodomain-like_sf"/>
</dbReference>
<dbReference type="AlphaFoldDB" id="A0A9D2I4Z2"/>
<dbReference type="InterPro" id="IPR018060">
    <property type="entry name" value="HTH_AraC"/>
</dbReference>
<evidence type="ECO:0000313" key="6">
    <source>
        <dbReference type="EMBL" id="HJA91834.1"/>
    </source>
</evidence>
<dbReference type="GO" id="GO:0003700">
    <property type="term" value="F:DNA-binding transcription factor activity"/>
    <property type="evidence" value="ECO:0007669"/>
    <property type="project" value="InterPro"/>
</dbReference>
<reference evidence="6" key="1">
    <citation type="journal article" date="2021" name="PeerJ">
        <title>Extensive microbial diversity within the chicken gut microbiome revealed by metagenomics and culture.</title>
        <authorList>
            <person name="Gilroy R."/>
            <person name="Ravi A."/>
            <person name="Getino M."/>
            <person name="Pursley I."/>
            <person name="Horton D.L."/>
            <person name="Alikhan N.F."/>
            <person name="Baker D."/>
            <person name="Gharbi K."/>
            <person name="Hall N."/>
            <person name="Watson M."/>
            <person name="Adriaenssens E.M."/>
            <person name="Foster-Nyarko E."/>
            <person name="Jarju S."/>
            <person name="Secka A."/>
            <person name="Antonio M."/>
            <person name="Oren A."/>
            <person name="Chaudhuri R.R."/>
            <person name="La Ragione R."/>
            <person name="Hildebrand F."/>
            <person name="Pallen M.J."/>
        </authorList>
    </citation>
    <scope>NUCLEOTIDE SEQUENCE</scope>
    <source>
        <strain evidence="6">CHK179-7159</strain>
    </source>
</reference>
<evidence type="ECO:0000256" key="2">
    <source>
        <dbReference type="ARBA" id="ARBA00023125"/>
    </source>
</evidence>
<dbReference type="SUPFAM" id="SSF46689">
    <property type="entry name" value="Homeodomain-like"/>
    <property type="match status" value="2"/>
</dbReference>
<keyword evidence="4" id="KW-0812">Transmembrane</keyword>
<dbReference type="PROSITE" id="PS01124">
    <property type="entry name" value="HTH_ARAC_FAMILY_2"/>
    <property type="match status" value="1"/>
</dbReference>
<keyword evidence="3" id="KW-0804">Transcription</keyword>
<reference evidence="6" key="2">
    <citation type="submission" date="2021-04" db="EMBL/GenBank/DDBJ databases">
        <authorList>
            <person name="Gilroy R."/>
        </authorList>
    </citation>
    <scope>NUCLEOTIDE SEQUENCE</scope>
    <source>
        <strain evidence="6">CHK179-7159</strain>
    </source>
</reference>
<dbReference type="PROSITE" id="PS00041">
    <property type="entry name" value="HTH_ARAC_FAMILY_1"/>
    <property type="match status" value="1"/>
</dbReference>
<evidence type="ECO:0000259" key="5">
    <source>
        <dbReference type="PROSITE" id="PS01124"/>
    </source>
</evidence>
<dbReference type="Pfam" id="PF12833">
    <property type="entry name" value="HTH_18"/>
    <property type="match status" value="1"/>
</dbReference>
<evidence type="ECO:0000313" key="7">
    <source>
        <dbReference type="Proteomes" id="UP000886858"/>
    </source>
</evidence>
<keyword evidence="4" id="KW-0472">Membrane</keyword>
<evidence type="ECO:0000256" key="4">
    <source>
        <dbReference type="SAM" id="Phobius"/>
    </source>
</evidence>
<name>A0A9D2I4Z2_9FIRM</name>
<keyword evidence="2" id="KW-0238">DNA-binding</keyword>
<comment type="caution">
    <text evidence="6">The sequence shown here is derived from an EMBL/GenBank/DDBJ whole genome shotgun (WGS) entry which is preliminary data.</text>
</comment>
<evidence type="ECO:0000256" key="3">
    <source>
        <dbReference type="ARBA" id="ARBA00023163"/>
    </source>
</evidence>
<accession>A0A9D2I4Z2</accession>
<organism evidence="6 7">
    <name type="scientific">Candidatus Eisenbergiella merdipullorum</name>
    <dbReference type="NCBI Taxonomy" id="2838553"/>
    <lineage>
        <taxon>Bacteria</taxon>
        <taxon>Bacillati</taxon>
        <taxon>Bacillota</taxon>
        <taxon>Clostridia</taxon>
        <taxon>Lachnospirales</taxon>
        <taxon>Lachnospiraceae</taxon>
        <taxon>Eisenbergiella</taxon>
    </lineage>
</organism>
<dbReference type="Gene3D" id="1.10.10.60">
    <property type="entry name" value="Homeodomain-like"/>
    <property type="match status" value="2"/>
</dbReference>
<dbReference type="InterPro" id="IPR018062">
    <property type="entry name" value="HTH_AraC-typ_CS"/>
</dbReference>
<sequence length="737" mass="83665">MFLFKIHLFPSLKFKNILKSRHFRTSFLLTASGLTTVYVIICVLFCTRNQFVLKENLETHANHAASSIQDIINSMKSSSVLIGSMPSVDLVLKNSSPSIDQLSQMIDDVSTFSDLYEYENIALFFYRSGRIYDTNSGIYYETDYYNKELIQTVSSMETDSMWFFSTANLRYYEGRREVPLLTYIRRLPIYESRARGYIVISFSLADLQEMCEEEASESPWLSAVYFQDQLLWSSSGEDEILHEGIAYSSNAEDDVRCSFYLTWKDQFNYLLPVLPSPVLYPAVLFLSFLVSVFYAAHMIRPVDALMEKLGASPYTKSSKRGSDEFTLLDTEFERISTQLSHARSVTLQNQQLIRDLLLHDLLDGRIEPDQLPEEYTRSGIRFPHSDFCLILIFVPGLSDLTDDAEQKKIGQMLCANAVSSFSILGACYALNTDIGEIAVILNTDSGEKLQSELKRRCELLKMHSTFHSSLQLLFSVVLCSSGPDRLHQAKLLAEQNFLLMSCGTENVTFEVQKEFAPSIDPGLPEQLVHCILAHDSSQLKKHADRFSTECLSKAASLAEAKKFTSIVLYSVFTSLLKLDITVKESMLNEFIQKTDSAQTIQECDNILWSCLACLTNSGPKMSNDSHAYVRKAVQYLELHYSEPLSIPQIAAHVGVSSVYLNKVFKMATEKTLSEYLNYYRISRSLELLAGSTETVNRISESVGYNDVRSYIRFFKKFYGMTPNEYRKSGADARPTLV</sequence>
<evidence type="ECO:0000256" key="1">
    <source>
        <dbReference type="ARBA" id="ARBA00023015"/>
    </source>
</evidence>
<dbReference type="PANTHER" id="PTHR43280:SF2">
    <property type="entry name" value="HTH-TYPE TRANSCRIPTIONAL REGULATOR EXSA"/>
    <property type="match status" value="1"/>
</dbReference>
<dbReference type="SMART" id="SM00342">
    <property type="entry name" value="HTH_ARAC"/>
    <property type="match status" value="1"/>
</dbReference>
<proteinExistence type="predicted"/>
<keyword evidence="1" id="KW-0805">Transcription regulation</keyword>
<feature type="transmembrane region" description="Helical" evidence="4">
    <location>
        <begin position="21"/>
        <end position="41"/>
    </location>
</feature>
<dbReference type="EMBL" id="DWYY01000023">
    <property type="protein sequence ID" value="HJA91834.1"/>
    <property type="molecule type" value="Genomic_DNA"/>
</dbReference>
<dbReference type="GO" id="GO:0043565">
    <property type="term" value="F:sequence-specific DNA binding"/>
    <property type="evidence" value="ECO:0007669"/>
    <property type="project" value="InterPro"/>
</dbReference>
<feature type="transmembrane region" description="Helical" evidence="4">
    <location>
        <begin position="278"/>
        <end position="296"/>
    </location>
</feature>
<keyword evidence="4" id="KW-1133">Transmembrane helix</keyword>